<dbReference type="Proteomes" id="UP000267821">
    <property type="component" value="Unassembled WGS sequence"/>
</dbReference>
<dbReference type="Gene3D" id="3.90.25.10">
    <property type="entry name" value="UDP-galactose 4-epimerase, domain 1"/>
    <property type="match status" value="1"/>
</dbReference>
<evidence type="ECO:0000313" key="6">
    <source>
        <dbReference type="Proteomes" id="UP000267821"/>
    </source>
</evidence>
<dbReference type="AlphaFoldDB" id="A0A3N4LYI6"/>
<keyword evidence="3" id="KW-0560">Oxidoreductase</keyword>
<dbReference type="PANTHER" id="PTHR42748:SF30">
    <property type="entry name" value="NMRA-LIKE DOMAIN-CONTAINING PROTEIN"/>
    <property type="match status" value="1"/>
</dbReference>
<dbReference type="InParanoid" id="A0A3N4LYI6"/>
<sequence>MANPKTIAILGPTGIQGASVLHYLLRSPSSTFTLRAITTRPDPSPSLPSLSAHPNLFIHHLPSPTSIPHLTQFFTGCTAVFGNTNTHSPIYDGKPDSPTEISALKAIVDAAVEAKVGLLVLSCLPDVGELGKRSPDFVNKSEAMRYAKRRARETGLRVVYVQLGWYMQNFVENHDAKVNPVDGVIEFQMKGLRQDKRVPWISAYTDLGPIIKALLCNPDPYIGKEIPIVAELLTMDEIASIYQSVTGQPSRAISPPLSSHVVSPQPPLEERACLMDLLNKEAYLVDETIMELCTELMKKERPDVGMTGWRKWIQDTGFDVKKKEEGYGQEIRKQRERWGGRKFF</sequence>
<reference evidence="5 6" key="1">
    <citation type="journal article" date="2018" name="Nat. Ecol. Evol.">
        <title>Pezizomycetes genomes reveal the molecular basis of ectomycorrhizal truffle lifestyle.</title>
        <authorList>
            <person name="Murat C."/>
            <person name="Payen T."/>
            <person name="Noel B."/>
            <person name="Kuo A."/>
            <person name="Morin E."/>
            <person name="Chen J."/>
            <person name="Kohler A."/>
            <person name="Krizsan K."/>
            <person name="Balestrini R."/>
            <person name="Da Silva C."/>
            <person name="Montanini B."/>
            <person name="Hainaut M."/>
            <person name="Levati E."/>
            <person name="Barry K.W."/>
            <person name="Belfiori B."/>
            <person name="Cichocki N."/>
            <person name="Clum A."/>
            <person name="Dockter R.B."/>
            <person name="Fauchery L."/>
            <person name="Guy J."/>
            <person name="Iotti M."/>
            <person name="Le Tacon F."/>
            <person name="Lindquist E.A."/>
            <person name="Lipzen A."/>
            <person name="Malagnac F."/>
            <person name="Mello A."/>
            <person name="Molinier V."/>
            <person name="Miyauchi S."/>
            <person name="Poulain J."/>
            <person name="Riccioni C."/>
            <person name="Rubini A."/>
            <person name="Sitrit Y."/>
            <person name="Splivallo R."/>
            <person name="Traeger S."/>
            <person name="Wang M."/>
            <person name="Zifcakova L."/>
            <person name="Wipf D."/>
            <person name="Zambonelli A."/>
            <person name="Paolocci F."/>
            <person name="Nowrousian M."/>
            <person name="Ottonello S."/>
            <person name="Baldrian P."/>
            <person name="Spatafora J.W."/>
            <person name="Henrissat B."/>
            <person name="Nagy L.G."/>
            <person name="Aury J.M."/>
            <person name="Wincker P."/>
            <person name="Grigoriev I.V."/>
            <person name="Bonfante P."/>
            <person name="Martin F.M."/>
        </authorList>
    </citation>
    <scope>NUCLEOTIDE SEQUENCE [LARGE SCALE GENOMIC DNA]</scope>
    <source>
        <strain evidence="5 6">ATCC MYA-4762</strain>
    </source>
</reference>
<evidence type="ECO:0000259" key="4">
    <source>
        <dbReference type="Pfam" id="PF05368"/>
    </source>
</evidence>
<dbReference type="InterPro" id="IPR036291">
    <property type="entry name" value="NAD(P)-bd_dom_sf"/>
</dbReference>
<evidence type="ECO:0000256" key="2">
    <source>
        <dbReference type="ARBA" id="ARBA00022857"/>
    </source>
</evidence>
<proteinExistence type="inferred from homology"/>
<organism evidence="5 6">
    <name type="scientific">Terfezia boudieri ATCC MYA-4762</name>
    <dbReference type="NCBI Taxonomy" id="1051890"/>
    <lineage>
        <taxon>Eukaryota</taxon>
        <taxon>Fungi</taxon>
        <taxon>Dikarya</taxon>
        <taxon>Ascomycota</taxon>
        <taxon>Pezizomycotina</taxon>
        <taxon>Pezizomycetes</taxon>
        <taxon>Pezizales</taxon>
        <taxon>Pezizaceae</taxon>
        <taxon>Terfezia</taxon>
    </lineage>
</organism>
<dbReference type="GO" id="GO:0016491">
    <property type="term" value="F:oxidoreductase activity"/>
    <property type="evidence" value="ECO:0007669"/>
    <property type="project" value="UniProtKB-KW"/>
</dbReference>
<keyword evidence="2" id="KW-0521">NADP</keyword>
<dbReference type="GO" id="GO:0005634">
    <property type="term" value="C:nucleus"/>
    <property type="evidence" value="ECO:0007669"/>
    <property type="project" value="TreeGrafter"/>
</dbReference>
<dbReference type="SUPFAM" id="SSF51735">
    <property type="entry name" value="NAD(P)-binding Rossmann-fold domains"/>
    <property type="match status" value="1"/>
</dbReference>
<evidence type="ECO:0000256" key="1">
    <source>
        <dbReference type="ARBA" id="ARBA00006328"/>
    </source>
</evidence>
<dbReference type="InterPro" id="IPR008030">
    <property type="entry name" value="NmrA-like"/>
</dbReference>
<feature type="domain" description="NmrA-like" evidence="4">
    <location>
        <begin position="5"/>
        <end position="297"/>
    </location>
</feature>
<dbReference type="OrthoDB" id="5346461at2759"/>
<dbReference type="Pfam" id="PF05368">
    <property type="entry name" value="NmrA"/>
    <property type="match status" value="1"/>
</dbReference>
<gene>
    <name evidence="5" type="ORF">L211DRAFT_835074</name>
</gene>
<dbReference type="EMBL" id="ML121533">
    <property type="protein sequence ID" value="RPB26738.1"/>
    <property type="molecule type" value="Genomic_DNA"/>
</dbReference>
<evidence type="ECO:0000313" key="5">
    <source>
        <dbReference type="EMBL" id="RPB26738.1"/>
    </source>
</evidence>
<name>A0A3N4LYI6_9PEZI</name>
<dbReference type="PANTHER" id="PTHR42748">
    <property type="entry name" value="NITROGEN METABOLITE REPRESSION PROTEIN NMRA FAMILY MEMBER"/>
    <property type="match status" value="1"/>
</dbReference>
<protein>
    <submittedName>
        <fullName evidence="5">NAD(P)-binding protein</fullName>
    </submittedName>
</protein>
<accession>A0A3N4LYI6</accession>
<dbReference type="STRING" id="1051890.A0A3N4LYI6"/>
<comment type="similarity">
    <text evidence="1">Belongs to the NmrA-type oxidoreductase family.</text>
</comment>
<dbReference type="Gene3D" id="3.40.50.720">
    <property type="entry name" value="NAD(P)-binding Rossmann-like Domain"/>
    <property type="match status" value="1"/>
</dbReference>
<evidence type="ECO:0000256" key="3">
    <source>
        <dbReference type="ARBA" id="ARBA00023002"/>
    </source>
</evidence>
<dbReference type="InterPro" id="IPR051164">
    <property type="entry name" value="NmrA-like_oxidored"/>
</dbReference>
<keyword evidence="6" id="KW-1185">Reference proteome</keyword>